<dbReference type="InterPro" id="IPR017871">
    <property type="entry name" value="ABC_transporter-like_CS"/>
</dbReference>
<dbReference type="GO" id="GO:0005524">
    <property type="term" value="F:ATP binding"/>
    <property type="evidence" value="ECO:0007669"/>
    <property type="project" value="UniProtKB-KW"/>
</dbReference>
<evidence type="ECO:0000313" key="6">
    <source>
        <dbReference type="Proteomes" id="UP001438008"/>
    </source>
</evidence>
<dbReference type="InterPro" id="IPR003593">
    <property type="entry name" value="AAA+_ATPase"/>
</dbReference>
<dbReference type="InterPro" id="IPR050093">
    <property type="entry name" value="ABC_SmlMolc_Importer"/>
</dbReference>
<dbReference type="PROSITE" id="PS00211">
    <property type="entry name" value="ABC_TRANSPORTER_1"/>
    <property type="match status" value="1"/>
</dbReference>
<accession>A0ABV1FDY7</accession>
<evidence type="ECO:0000256" key="2">
    <source>
        <dbReference type="ARBA" id="ARBA00022741"/>
    </source>
</evidence>
<dbReference type="SMART" id="SM00382">
    <property type="entry name" value="AAA"/>
    <property type="match status" value="1"/>
</dbReference>
<organism evidence="5 6">
    <name type="scientific">Laedolimicola intestinihominis</name>
    <dbReference type="NCBI Taxonomy" id="3133166"/>
    <lineage>
        <taxon>Bacteria</taxon>
        <taxon>Bacillati</taxon>
        <taxon>Bacillota</taxon>
        <taxon>Clostridia</taxon>
        <taxon>Lachnospirales</taxon>
        <taxon>Lachnospiraceae</taxon>
        <taxon>Laedolimicola</taxon>
    </lineage>
</organism>
<dbReference type="InterPro" id="IPR003439">
    <property type="entry name" value="ABC_transporter-like_ATP-bd"/>
</dbReference>
<evidence type="ECO:0000256" key="1">
    <source>
        <dbReference type="ARBA" id="ARBA00022448"/>
    </source>
</evidence>
<comment type="caution">
    <text evidence="5">The sequence shown here is derived from an EMBL/GenBank/DDBJ whole genome shotgun (WGS) entry which is preliminary data.</text>
</comment>
<reference evidence="5 6" key="1">
    <citation type="submission" date="2024-03" db="EMBL/GenBank/DDBJ databases">
        <title>Human intestinal bacterial collection.</title>
        <authorList>
            <person name="Pauvert C."/>
            <person name="Hitch T.C.A."/>
            <person name="Clavel T."/>
        </authorList>
    </citation>
    <scope>NUCLEOTIDE SEQUENCE [LARGE SCALE GENOMIC DNA]</scope>
    <source>
        <strain evidence="5 6">CLA-AA-H132</strain>
    </source>
</reference>
<sequence length="382" mass="43268">MSLYVDIRKKLGGFTLETQFEAADGVTGILGASGCGKSMTLRCIAGIVKPDEGHIELDGKVLFDSREKINLRPQERHVGLLFQNYALFPNMTVRQNLMTGLKAEKTGKKEAEIRIQEMLEKFELKDLEKHKPAELSGGQQQRVALARIFLSSPRVLMLDEPFSALDGYLRWNLEQELLETLKEFGGPTLFVSHSRDEVYRICDRVCVMDKGSSSPVIPVKQLFEAPKSRAAALLSGCKNFARAEVKEAASADKPGRVYVQDWGETLTFTGEHGPDTEDVRYVGVRSHYIGLMGAKEAAAQPENTFRCRINRVIDDVFSTVIMVRPERADTSEESRKNHFNRIRVETTKEVWRDFCKKEYEGRENPQEDIWVHINPADVMVLR</sequence>
<evidence type="ECO:0000256" key="3">
    <source>
        <dbReference type="ARBA" id="ARBA00022840"/>
    </source>
</evidence>
<dbReference type="Proteomes" id="UP001438008">
    <property type="component" value="Unassembled WGS sequence"/>
</dbReference>
<dbReference type="PANTHER" id="PTHR42781">
    <property type="entry name" value="SPERMIDINE/PUTRESCINE IMPORT ATP-BINDING PROTEIN POTA"/>
    <property type="match status" value="1"/>
</dbReference>
<dbReference type="PANTHER" id="PTHR42781:SF4">
    <property type="entry name" value="SPERMIDINE_PUTRESCINE IMPORT ATP-BINDING PROTEIN POTA"/>
    <property type="match status" value="1"/>
</dbReference>
<evidence type="ECO:0000259" key="4">
    <source>
        <dbReference type="PROSITE" id="PS50893"/>
    </source>
</evidence>
<keyword evidence="3 5" id="KW-0067">ATP-binding</keyword>
<dbReference type="EMBL" id="JBBMFE010000001">
    <property type="protein sequence ID" value="MEQ2471020.1"/>
    <property type="molecule type" value="Genomic_DNA"/>
</dbReference>
<feature type="domain" description="ABC transporter" evidence="4">
    <location>
        <begin position="2"/>
        <end position="235"/>
    </location>
</feature>
<protein>
    <submittedName>
        <fullName evidence="5">ATP-binding cassette domain-containing protein</fullName>
    </submittedName>
</protein>
<keyword evidence="1" id="KW-0813">Transport</keyword>
<gene>
    <name evidence="5" type="ORF">WMO29_00660</name>
</gene>
<dbReference type="Pfam" id="PF00005">
    <property type="entry name" value="ABC_tran"/>
    <property type="match status" value="1"/>
</dbReference>
<dbReference type="InterPro" id="IPR027417">
    <property type="entry name" value="P-loop_NTPase"/>
</dbReference>
<keyword evidence="6" id="KW-1185">Reference proteome</keyword>
<dbReference type="PROSITE" id="PS50893">
    <property type="entry name" value="ABC_TRANSPORTER_2"/>
    <property type="match status" value="1"/>
</dbReference>
<keyword evidence="2" id="KW-0547">Nucleotide-binding</keyword>
<dbReference type="SUPFAM" id="SSF52540">
    <property type="entry name" value="P-loop containing nucleoside triphosphate hydrolases"/>
    <property type="match status" value="1"/>
</dbReference>
<evidence type="ECO:0000313" key="5">
    <source>
        <dbReference type="EMBL" id="MEQ2471020.1"/>
    </source>
</evidence>
<name>A0ABV1FDY7_9FIRM</name>
<proteinExistence type="predicted"/>
<dbReference type="Gene3D" id="3.40.50.300">
    <property type="entry name" value="P-loop containing nucleotide triphosphate hydrolases"/>
    <property type="match status" value="1"/>
</dbReference>
<dbReference type="RefSeq" id="WP_349163329.1">
    <property type="nucleotide sequence ID" value="NZ_JBBMFE010000001.1"/>
</dbReference>